<dbReference type="Proteomes" id="UP000045706">
    <property type="component" value="Unassembled WGS sequence"/>
</dbReference>
<evidence type="ECO:0000256" key="1">
    <source>
        <dbReference type="SAM" id="MobiDB-lite"/>
    </source>
</evidence>
<reference evidence="3" key="1">
    <citation type="submission" date="2015-05" db="EMBL/GenBank/DDBJ databases">
        <authorList>
            <person name="Fogelqvist Johan"/>
        </authorList>
    </citation>
    <scope>NUCLEOTIDE SEQUENCE [LARGE SCALE GENOMIC DNA]</scope>
</reference>
<gene>
    <name evidence="2" type="ORF">BN1723_014885</name>
</gene>
<evidence type="ECO:0000313" key="3">
    <source>
        <dbReference type="Proteomes" id="UP000045706"/>
    </source>
</evidence>
<feature type="compositionally biased region" description="Polar residues" evidence="1">
    <location>
        <begin position="147"/>
        <end position="165"/>
    </location>
</feature>
<name>A0A0G4MKM9_VERLO</name>
<proteinExistence type="predicted"/>
<protein>
    <submittedName>
        <fullName evidence="2">Uncharacterized protein</fullName>
    </submittedName>
</protein>
<feature type="region of interest" description="Disordered" evidence="1">
    <location>
        <begin position="118"/>
        <end position="175"/>
    </location>
</feature>
<feature type="compositionally biased region" description="Low complexity" evidence="1">
    <location>
        <begin position="121"/>
        <end position="146"/>
    </location>
</feature>
<dbReference type="AlphaFoldDB" id="A0A0G4MKM9"/>
<dbReference type="EMBL" id="CVQI01026891">
    <property type="protein sequence ID" value="CRK34640.1"/>
    <property type="molecule type" value="Genomic_DNA"/>
</dbReference>
<evidence type="ECO:0000313" key="2">
    <source>
        <dbReference type="EMBL" id="CRK34640.1"/>
    </source>
</evidence>
<sequence length="175" mass="18839">MVLYVLRNSSQKWPSYAYLPDDASPSRVELLVVRSDIDHESLLPALRRVLPVKNSGPTATIRGCLTPMLPMRDGRVLVMTAVRAPRRIATSRAPMTNGVRPEAEIPMTVSCEVKQRSSILAAPSSKRSSAPSTASSTAPVPPATTARNCSRSTEKVTGSSAQSIWATRPLFPAPT</sequence>
<accession>A0A0G4MKM9</accession>
<organism evidence="2 3">
    <name type="scientific">Verticillium longisporum</name>
    <name type="common">Verticillium dahliae var. longisporum</name>
    <dbReference type="NCBI Taxonomy" id="100787"/>
    <lineage>
        <taxon>Eukaryota</taxon>
        <taxon>Fungi</taxon>
        <taxon>Dikarya</taxon>
        <taxon>Ascomycota</taxon>
        <taxon>Pezizomycotina</taxon>
        <taxon>Sordariomycetes</taxon>
        <taxon>Hypocreomycetidae</taxon>
        <taxon>Glomerellales</taxon>
        <taxon>Plectosphaerellaceae</taxon>
        <taxon>Verticillium</taxon>
    </lineage>
</organism>